<dbReference type="InterPro" id="IPR009057">
    <property type="entry name" value="Homeodomain-like_sf"/>
</dbReference>
<evidence type="ECO:0000313" key="5">
    <source>
        <dbReference type="Proteomes" id="UP000643810"/>
    </source>
</evidence>
<keyword evidence="1 2" id="KW-0238">DNA-binding</keyword>
<evidence type="ECO:0000259" key="3">
    <source>
        <dbReference type="PROSITE" id="PS50977"/>
    </source>
</evidence>
<dbReference type="PROSITE" id="PS50977">
    <property type="entry name" value="HTH_TETR_2"/>
    <property type="match status" value="1"/>
</dbReference>
<dbReference type="InterPro" id="IPR001647">
    <property type="entry name" value="HTH_TetR"/>
</dbReference>
<sequence length="188" mass="22719">MKEFTKAAIADTFMELLQEHTIDHITVKDLAEKCGINRQTFYYHFADIYDLMEWTLDNELKKFLERYDKTDADWKEQLQQLFVFFRFRGQQVLHAYDSQNRLYYEQFIYRQMLPAIHKLILTYEEAETLAEGKAEFIEHVYTRMIVNFFLDWLDEGMPDEETVRLSDYVHFMEGSLQSTLVTFQDKNV</sequence>
<evidence type="ECO:0000313" key="4">
    <source>
        <dbReference type="EMBL" id="MBC5685622.1"/>
    </source>
</evidence>
<dbReference type="Proteomes" id="UP000643810">
    <property type="component" value="Unassembled WGS sequence"/>
</dbReference>
<comment type="caution">
    <text evidence="4">The sequence shown here is derived from an EMBL/GenBank/DDBJ whole genome shotgun (WGS) entry which is preliminary data.</text>
</comment>
<proteinExistence type="predicted"/>
<gene>
    <name evidence="4" type="ORF">H8R94_03155</name>
</gene>
<organism evidence="4 5">
    <name type="scientific">Roseburia lenta</name>
    <dbReference type="NCBI Taxonomy" id="2763061"/>
    <lineage>
        <taxon>Bacteria</taxon>
        <taxon>Bacillati</taxon>
        <taxon>Bacillota</taxon>
        <taxon>Clostridia</taxon>
        <taxon>Lachnospirales</taxon>
        <taxon>Lachnospiraceae</taxon>
        <taxon>Roseburia</taxon>
    </lineage>
</organism>
<dbReference type="Pfam" id="PF14278">
    <property type="entry name" value="TetR_C_8"/>
    <property type="match status" value="1"/>
</dbReference>
<dbReference type="InterPro" id="IPR039532">
    <property type="entry name" value="TetR_C_Firmicutes"/>
</dbReference>
<name>A0ABR7GDX5_9FIRM</name>
<feature type="DNA-binding region" description="H-T-H motif" evidence="2">
    <location>
        <begin position="26"/>
        <end position="45"/>
    </location>
</feature>
<dbReference type="PANTHER" id="PTHR43479">
    <property type="entry name" value="ACREF/ENVCD OPERON REPRESSOR-RELATED"/>
    <property type="match status" value="1"/>
</dbReference>
<evidence type="ECO:0000256" key="1">
    <source>
        <dbReference type="ARBA" id="ARBA00023125"/>
    </source>
</evidence>
<dbReference type="PANTHER" id="PTHR43479:SF7">
    <property type="entry name" value="TETR-FAMILY TRANSCRIPTIONAL REGULATOR"/>
    <property type="match status" value="1"/>
</dbReference>
<dbReference type="Gene3D" id="1.10.357.10">
    <property type="entry name" value="Tetracycline Repressor, domain 2"/>
    <property type="match status" value="1"/>
</dbReference>
<accession>A0ABR7GDX5</accession>
<reference evidence="4 5" key="1">
    <citation type="submission" date="2020-08" db="EMBL/GenBank/DDBJ databases">
        <title>Genome public.</title>
        <authorList>
            <person name="Liu C."/>
            <person name="Sun Q."/>
        </authorList>
    </citation>
    <scope>NUCLEOTIDE SEQUENCE [LARGE SCALE GENOMIC DNA]</scope>
    <source>
        <strain evidence="4 5">NSJ-9</strain>
    </source>
</reference>
<feature type="domain" description="HTH tetR-type" evidence="3">
    <location>
        <begin position="3"/>
        <end position="63"/>
    </location>
</feature>
<dbReference type="RefSeq" id="WP_186853866.1">
    <property type="nucleotide sequence ID" value="NZ_JACOPG010000001.1"/>
</dbReference>
<dbReference type="EMBL" id="JACOPG010000001">
    <property type="protein sequence ID" value="MBC5685622.1"/>
    <property type="molecule type" value="Genomic_DNA"/>
</dbReference>
<keyword evidence="5" id="KW-1185">Reference proteome</keyword>
<evidence type="ECO:0000256" key="2">
    <source>
        <dbReference type="PROSITE-ProRule" id="PRU00335"/>
    </source>
</evidence>
<dbReference type="SUPFAM" id="SSF46689">
    <property type="entry name" value="Homeodomain-like"/>
    <property type="match status" value="1"/>
</dbReference>
<protein>
    <submittedName>
        <fullName evidence="4">TetR/AcrR family transcriptional regulator C-terminal domain-containing protein</fullName>
    </submittedName>
</protein>
<dbReference type="InterPro" id="IPR050624">
    <property type="entry name" value="HTH-type_Tx_Regulator"/>
</dbReference>
<dbReference type="Pfam" id="PF00440">
    <property type="entry name" value="TetR_N"/>
    <property type="match status" value="1"/>
</dbReference>